<accession>A0A7S4AF71</accession>
<feature type="region of interest" description="Disordered" evidence="1">
    <location>
        <begin position="665"/>
        <end position="716"/>
    </location>
</feature>
<name>A0A7S4AF71_9STRA</name>
<protein>
    <submittedName>
        <fullName evidence="2">Uncharacterized protein</fullName>
    </submittedName>
</protein>
<feature type="region of interest" description="Disordered" evidence="1">
    <location>
        <begin position="1"/>
        <end position="23"/>
    </location>
</feature>
<evidence type="ECO:0000313" key="2">
    <source>
        <dbReference type="EMBL" id="CAE0713642.1"/>
    </source>
</evidence>
<proteinExistence type="predicted"/>
<feature type="compositionally biased region" description="Basic and acidic residues" evidence="1">
    <location>
        <begin position="411"/>
        <end position="423"/>
    </location>
</feature>
<feature type="region of interest" description="Disordered" evidence="1">
    <location>
        <begin position="189"/>
        <end position="228"/>
    </location>
</feature>
<feature type="compositionally biased region" description="Polar residues" evidence="1">
    <location>
        <begin position="115"/>
        <end position="132"/>
    </location>
</feature>
<organism evidence="2">
    <name type="scientific">Pseudo-nitzschia australis</name>
    <dbReference type="NCBI Taxonomy" id="44445"/>
    <lineage>
        <taxon>Eukaryota</taxon>
        <taxon>Sar</taxon>
        <taxon>Stramenopiles</taxon>
        <taxon>Ochrophyta</taxon>
        <taxon>Bacillariophyta</taxon>
        <taxon>Bacillariophyceae</taxon>
        <taxon>Bacillariophycidae</taxon>
        <taxon>Bacillariales</taxon>
        <taxon>Bacillariaceae</taxon>
        <taxon>Pseudo-nitzschia</taxon>
    </lineage>
</organism>
<feature type="compositionally biased region" description="Polar residues" evidence="1">
    <location>
        <begin position="707"/>
        <end position="716"/>
    </location>
</feature>
<dbReference type="EMBL" id="HBIX01008271">
    <property type="protein sequence ID" value="CAE0713642.1"/>
    <property type="molecule type" value="Transcribed_RNA"/>
</dbReference>
<feature type="compositionally biased region" description="Basic residues" evidence="1">
    <location>
        <begin position="1"/>
        <end position="13"/>
    </location>
</feature>
<evidence type="ECO:0000256" key="1">
    <source>
        <dbReference type="SAM" id="MobiDB-lite"/>
    </source>
</evidence>
<feature type="region of interest" description="Disordered" evidence="1">
    <location>
        <begin position="743"/>
        <end position="775"/>
    </location>
</feature>
<feature type="region of interest" description="Disordered" evidence="1">
    <location>
        <begin position="405"/>
        <end position="461"/>
    </location>
</feature>
<reference evidence="2" key="1">
    <citation type="submission" date="2021-01" db="EMBL/GenBank/DDBJ databases">
        <authorList>
            <person name="Corre E."/>
            <person name="Pelletier E."/>
            <person name="Niang G."/>
            <person name="Scheremetjew M."/>
            <person name="Finn R."/>
            <person name="Kale V."/>
            <person name="Holt S."/>
            <person name="Cochrane G."/>
            <person name="Meng A."/>
            <person name="Brown T."/>
            <person name="Cohen L."/>
        </authorList>
    </citation>
    <scope>NUCLEOTIDE SEQUENCE</scope>
    <source>
        <strain evidence="2">10249 10 AB</strain>
    </source>
</reference>
<feature type="compositionally biased region" description="Acidic residues" evidence="1">
    <location>
        <begin position="608"/>
        <end position="618"/>
    </location>
</feature>
<feature type="region of interest" description="Disordered" evidence="1">
    <location>
        <begin position="629"/>
        <end position="648"/>
    </location>
</feature>
<sequence length="805" mass="89893">MKKNQKSTRRHAAKIPQNASTKLYPREKTGRFFGDVAISDIYGTTAGKELKPSNQVINHIGEKKRYSLNPERLLCGLKKRGERENDDHLFQKNTLDVKAANSDEDGTFHDLKSKCPQSSRKQESSPFNESTTTVTHRFVFSNDRHDANVSFEESPSWKKKNELNTSMETATTAGTEDEVSLCRIEVKDTSTMPGLPSSAVLPQAKSPPQTKRRERSKANMQIRTEEEEKDNDCAYILHDIAAAVSNTVTSTSTDEKSNDDEANDYIYMLQDIVTAVSNAVTSPCMNEKPKSIEGLLRRVSMFVEEVAEKDNYSLIGIGNDIRKERDENKNLSEQRKHSKKKNLRTEANCVGVMLDAIYIPTSSMKKLECSNNDKEDFFPFLGNSISWDLDASLLSWDLESVLGSDRSQSIRSDRSEPLQEKQQSRSINGDNDGGVAFLPIVGDPAVSAPNPQNPDLPQFHSGDCKKSLKGDNAREFDPRSSLFGHLPYRAAKTTVSKQVAEDCAVPDLALHELKAEKENSSLRSEENVAVVNDDNDNVDDDINDDVDDGIHPITRLSFRAIVPSNPKRPMEDEGHSPKILVEPERANIEIHSSSPSRRNFLSDNNSNDNDDDDDEDEECEIQKSRFVFVESKLPPKQPERTRRKTSFVSNQERIKLLLKAQQVRQSQAQTTTKTSVQTASTSSTVAREKTKAKAANGQSILDHKNSRNSSKHGSNNNYVVDENGFLVDTASVLEDFEKCFEKNSQQGKRKQGSLPLVSAPTSPHSSEENNMGHLFASPQPYWESLTATDPVLTADYIRGLSSEKP</sequence>
<feature type="compositionally biased region" description="Basic and acidic residues" evidence="1">
    <location>
        <begin position="568"/>
        <end position="588"/>
    </location>
</feature>
<gene>
    <name evidence="2" type="ORF">PAUS00366_LOCUS6394</name>
</gene>
<feature type="compositionally biased region" description="Low complexity" evidence="1">
    <location>
        <begin position="665"/>
        <end position="685"/>
    </location>
</feature>
<feature type="compositionally biased region" description="Polar residues" evidence="1">
    <location>
        <begin position="590"/>
        <end position="601"/>
    </location>
</feature>
<dbReference type="AlphaFoldDB" id="A0A7S4AF71"/>
<feature type="region of interest" description="Disordered" evidence="1">
    <location>
        <begin position="562"/>
        <end position="618"/>
    </location>
</feature>
<feature type="region of interest" description="Disordered" evidence="1">
    <location>
        <begin position="103"/>
        <end position="132"/>
    </location>
</feature>